<accession>A0A9W4S2T1</accession>
<dbReference type="Proteomes" id="UP001152533">
    <property type="component" value="Unassembled WGS sequence"/>
</dbReference>
<dbReference type="PROSITE" id="PS50088">
    <property type="entry name" value="ANK_REPEAT"/>
    <property type="match status" value="1"/>
</dbReference>
<sequence>MLSLGFDPLAQDEAGRTALGYCAEYGQFEHEVCAEIILSHGKALEALKCVSWSTDDGCTPLLLAIDQGHEEMVRIFLKNGCAVNEQGGREFSPLGDLSPLGEAITKDLEGIVRQLIDAGAELRPEHIDAAKHGNSQRIKQLIFGYLRLLVHECPDRWVQHLTDVIEHGDVSTVEALLHRGVSCSFEHIVLAVRKGQPEVQSLFFGLLHRYMEDDPTQTKEWLLKLAEEDDHDTLQALLANGASVIWNGAQS</sequence>
<evidence type="ECO:0000256" key="3">
    <source>
        <dbReference type="PROSITE-ProRule" id="PRU00023"/>
    </source>
</evidence>
<keyword evidence="1" id="KW-0677">Repeat</keyword>
<dbReference type="PANTHER" id="PTHR24171">
    <property type="entry name" value="ANKYRIN REPEAT DOMAIN-CONTAINING PROTEIN 39-RELATED"/>
    <property type="match status" value="1"/>
</dbReference>
<comment type="caution">
    <text evidence="4">The sequence shown here is derived from an EMBL/GenBank/DDBJ whole genome shotgun (WGS) entry which is preliminary data.</text>
</comment>
<keyword evidence="5" id="KW-1185">Reference proteome</keyword>
<evidence type="ECO:0000313" key="4">
    <source>
        <dbReference type="EMBL" id="CAI0651412.1"/>
    </source>
</evidence>
<dbReference type="Gene3D" id="1.25.40.20">
    <property type="entry name" value="Ankyrin repeat-containing domain"/>
    <property type="match status" value="1"/>
</dbReference>
<evidence type="ECO:0000256" key="1">
    <source>
        <dbReference type="ARBA" id="ARBA00022737"/>
    </source>
</evidence>
<dbReference type="SUPFAM" id="SSF48403">
    <property type="entry name" value="Ankyrin repeat"/>
    <property type="match status" value="1"/>
</dbReference>
<dbReference type="GO" id="GO:0004842">
    <property type="term" value="F:ubiquitin-protein transferase activity"/>
    <property type="evidence" value="ECO:0007669"/>
    <property type="project" value="TreeGrafter"/>
</dbReference>
<evidence type="ECO:0008006" key="6">
    <source>
        <dbReference type="Google" id="ProtNLM"/>
    </source>
</evidence>
<keyword evidence="2 3" id="KW-0040">ANK repeat</keyword>
<name>A0A9W4S2T1_9PEZI</name>
<dbReference type="InterPro" id="IPR002110">
    <property type="entry name" value="Ankyrin_rpt"/>
</dbReference>
<feature type="repeat" description="ANK" evidence="3">
    <location>
        <begin position="56"/>
        <end position="88"/>
    </location>
</feature>
<evidence type="ECO:0000313" key="5">
    <source>
        <dbReference type="Proteomes" id="UP001152533"/>
    </source>
</evidence>
<gene>
    <name evidence="4" type="ORF">CGXH109_LOCUS106173</name>
</gene>
<dbReference type="InterPro" id="IPR036770">
    <property type="entry name" value="Ankyrin_rpt-contain_sf"/>
</dbReference>
<dbReference type="Pfam" id="PF12796">
    <property type="entry name" value="Ank_2"/>
    <property type="match status" value="1"/>
</dbReference>
<dbReference type="PROSITE" id="PS50297">
    <property type="entry name" value="ANK_REP_REGION"/>
    <property type="match status" value="1"/>
</dbReference>
<dbReference type="PANTHER" id="PTHR24171:SF8">
    <property type="entry name" value="BRCA1-ASSOCIATED RING DOMAIN PROTEIN 1"/>
    <property type="match status" value="1"/>
</dbReference>
<dbReference type="GO" id="GO:0085020">
    <property type="term" value="P:protein K6-linked ubiquitination"/>
    <property type="evidence" value="ECO:0007669"/>
    <property type="project" value="TreeGrafter"/>
</dbReference>
<proteinExistence type="predicted"/>
<dbReference type="SMART" id="SM00248">
    <property type="entry name" value="ANK"/>
    <property type="match status" value="4"/>
</dbReference>
<evidence type="ECO:0000256" key="2">
    <source>
        <dbReference type="ARBA" id="ARBA00023043"/>
    </source>
</evidence>
<protein>
    <recommendedName>
        <fullName evidence="6">Ankyrin repeat protein</fullName>
    </recommendedName>
</protein>
<reference evidence="4" key="1">
    <citation type="submission" date="2022-08" db="EMBL/GenBank/DDBJ databases">
        <authorList>
            <person name="Giroux E."/>
            <person name="Giroux E."/>
        </authorList>
    </citation>
    <scope>NUCLEOTIDE SEQUENCE</scope>
    <source>
        <strain evidence="4">H1091258</strain>
    </source>
</reference>
<dbReference type="AlphaFoldDB" id="A0A9W4S2T1"/>
<dbReference type="EMBL" id="CAMGZC010001076">
    <property type="protein sequence ID" value="CAI0651412.1"/>
    <property type="molecule type" value="Genomic_DNA"/>
</dbReference>
<organism evidence="4 5">
    <name type="scientific">Colletotrichum noveboracense</name>
    <dbReference type="NCBI Taxonomy" id="2664923"/>
    <lineage>
        <taxon>Eukaryota</taxon>
        <taxon>Fungi</taxon>
        <taxon>Dikarya</taxon>
        <taxon>Ascomycota</taxon>
        <taxon>Pezizomycotina</taxon>
        <taxon>Sordariomycetes</taxon>
        <taxon>Hypocreomycetidae</taxon>
        <taxon>Glomerellales</taxon>
        <taxon>Glomerellaceae</taxon>
        <taxon>Colletotrichum</taxon>
        <taxon>Colletotrichum gloeosporioides species complex</taxon>
    </lineage>
</organism>